<dbReference type="PANTHER" id="PTHR23526">
    <property type="entry name" value="INTEGRAL MEMBRANE TRANSPORT PROTEIN-RELATED"/>
    <property type="match status" value="1"/>
</dbReference>
<feature type="transmembrane region" description="Helical" evidence="4">
    <location>
        <begin position="60"/>
        <end position="77"/>
    </location>
</feature>
<reference evidence="6 7" key="1">
    <citation type="journal article" date="2016" name="Nat. Commun.">
        <title>Thousands of microbial genomes shed light on interconnected biogeochemical processes in an aquifer system.</title>
        <authorList>
            <person name="Anantharaman K."/>
            <person name="Brown C.T."/>
            <person name="Hug L.A."/>
            <person name="Sharon I."/>
            <person name="Castelle C.J."/>
            <person name="Probst A.J."/>
            <person name="Thomas B.C."/>
            <person name="Singh A."/>
            <person name="Wilkins M.J."/>
            <person name="Karaoz U."/>
            <person name="Brodie E.L."/>
            <person name="Williams K.H."/>
            <person name="Hubbard S.S."/>
            <person name="Banfield J.F."/>
        </authorList>
    </citation>
    <scope>NUCLEOTIDE SEQUENCE [LARGE SCALE GENOMIC DNA]</scope>
</reference>
<dbReference type="SUPFAM" id="SSF103473">
    <property type="entry name" value="MFS general substrate transporter"/>
    <property type="match status" value="1"/>
</dbReference>
<feature type="transmembrane region" description="Helical" evidence="4">
    <location>
        <begin position="350"/>
        <end position="367"/>
    </location>
</feature>
<dbReference type="InterPro" id="IPR052528">
    <property type="entry name" value="Sugar_transport-like"/>
</dbReference>
<dbReference type="Proteomes" id="UP000179381">
    <property type="component" value="Unassembled WGS sequence"/>
</dbReference>
<proteinExistence type="predicted"/>
<feature type="transmembrane region" description="Helical" evidence="4">
    <location>
        <begin position="229"/>
        <end position="248"/>
    </location>
</feature>
<dbReference type="PROSITE" id="PS50850">
    <property type="entry name" value="MFS"/>
    <property type="match status" value="1"/>
</dbReference>
<evidence type="ECO:0000313" key="7">
    <source>
        <dbReference type="Proteomes" id="UP000179381"/>
    </source>
</evidence>
<dbReference type="Gene3D" id="1.20.1250.20">
    <property type="entry name" value="MFS general substrate transporter like domains"/>
    <property type="match status" value="2"/>
</dbReference>
<organism evidence="6 7">
    <name type="scientific">Candidatus Nomurabacteria bacterium RIFCSPLOWO2_01_FULL_46_18</name>
    <dbReference type="NCBI Taxonomy" id="1801783"/>
    <lineage>
        <taxon>Bacteria</taxon>
        <taxon>Candidatus Nomuraibacteriota</taxon>
    </lineage>
</organism>
<feature type="transmembrane region" description="Helical" evidence="4">
    <location>
        <begin position="118"/>
        <end position="136"/>
    </location>
</feature>
<feature type="transmembrane region" description="Helical" evidence="4">
    <location>
        <begin position="83"/>
        <end position="106"/>
    </location>
</feature>
<comment type="caution">
    <text evidence="6">The sequence shown here is derived from an EMBL/GenBank/DDBJ whole genome shotgun (WGS) entry which is preliminary data.</text>
</comment>
<name>A0A1F6XCQ2_9BACT</name>
<dbReference type="InterPro" id="IPR020846">
    <property type="entry name" value="MFS_dom"/>
</dbReference>
<protein>
    <recommendedName>
        <fullName evidence="5">Major facilitator superfamily (MFS) profile domain-containing protein</fullName>
    </recommendedName>
</protein>
<dbReference type="AlphaFoldDB" id="A0A1F6XCQ2"/>
<dbReference type="PANTHER" id="PTHR23526:SF4">
    <property type="entry name" value="INTEGRAL MEMBRANE TRANSPORT PROTEIN"/>
    <property type="match status" value="1"/>
</dbReference>
<feature type="transmembrane region" description="Helical" evidence="4">
    <location>
        <begin position="260"/>
        <end position="279"/>
    </location>
</feature>
<evidence type="ECO:0000256" key="2">
    <source>
        <dbReference type="ARBA" id="ARBA00022989"/>
    </source>
</evidence>
<evidence type="ECO:0000256" key="3">
    <source>
        <dbReference type="ARBA" id="ARBA00023136"/>
    </source>
</evidence>
<accession>A0A1F6XCQ2</accession>
<gene>
    <name evidence="6" type="ORF">A2933_01745</name>
</gene>
<keyword evidence="2 4" id="KW-1133">Transmembrane helix</keyword>
<evidence type="ECO:0000256" key="4">
    <source>
        <dbReference type="SAM" id="Phobius"/>
    </source>
</evidence>
<keyword evidence="1 4" id="KW-0812">Transmembrane</keyword>
<evidence type="ECO:0000259" key="5">
    <source>
        <dbReference type="PROSITE" id="PS50850"/>
    </source>
</evidence>
<sequence>MAGFLFSMPIALTSYINSSYLGTFVDESYVGIIYIVAAALSIIAMLFMDKILTRFGNRQTSLLFSLLLAVSLLTLSFSGAPFLIIASFILYFLSINFVIASLDIFVEDFSEKATIGRFRGLYLTLVNSSWVIAQLISGSVINKSSLRGVYLLSAGFVLLVCVIFKLFLKNFKDPAYKKVPILKNIEYFAENKHISKIYLINLILKFFFAWMIIYTPIYLHEYLLFGWDQIGIIFTIMLLPFVILEFPLGKLSDKIGEKKMLIAGFLISAIFTLLIPLIVVPKLLFWALVLFATRIGAATIEVMSESYFFKSVPEEDAEETAFFRNTGPLSFILAPLVATPLLLFLPAFQYLFYVLGAVLLAGLWITLRLEDVR</sequence>
<dbReference type="Pfam" id="PF07690">
    <property type="entry name" value="MFS_1"/>
    <property type="match status" value="1"/>
</dbReference>
<dbReference type="EMBL" id="MFVH01000023">
    <property type="protein sequence ID" value="OGI91721.1"/>
    <property type="molecule type" value="Genomic_DNA"/>
</dbReference>
<keyword evidence="3 4" id="KW-0472">Membrane</keyword>
<evidence type="ECO:0000256" key="1">
    <source>
        <dbReference type="ARBA" id="ARBA00022692"/>
    </source>
</evidence>
<feature type="transmembrane region" description="Helical" evidence="4">
    <location>
        <begin position="148"/>
        <end position="168"/>
    </location>
</feature>
<feature type="transmembrane region" description="Helical" evidence="4">
    <location>
        <begin position="28"/>
        <end position="48"/>
    </location>
</feature>
<dbReference type="InterPro" id="IPR011701">
    <property type="entry name" value="MFS"/>
</dbReference>
<dbReference type="InterPro" id="IPR036259">
    <property type="entry name" value="MFS_trans_sf"/>
</dbReference>
<feature type="domain" description="Major facilitator superfamily (MFS) profile" evidence="5">
    <location>
        <begin position="1"/>
        <end position="373"/>
    </location>
</feature>
<feature type="transmembrane region" description="Helical" evidence="4">
    <location>
        <begin position="197"/>
        <end position="217"/>
    </location>
</feature>
<dbReference type="GO" id="GO:0022857">
    <property type="term" value="F:transmembrane transporter activity"/>
    <property type="evidence" value="ECO:0007669"/>
    <property type="project" value="InterPro"/>
</dbReference>
<evidence type="ECO:0000313" key="6">
    <source>
        <dbReference type="EMBL" id="OGI91721.1"/>
    </source>
</evidence>